<dbReference type="InterPro" id="IPR045338">
    <property type="entry name" value="DUF6535"/>
</dbReference>
<dbReference type="Proteomes" id="UP001212997">
    <property type="component" value="Unassembled WGS sequence"/>
</dbReference>
<evidence type="ECO:0000313" key="3">
    <source>
        <dbReference type="EMBL" id="KAJ3482965.1"/>
    </source>
</evidence>
<keyword evidence="4" id="KW-1185">Reference proteome</keyword>
<feature type="transmembrane region" description="Helical" evidence="1">
    <location>
        <begin position="69"/>
        <end position="88"/>
    </location>
</feature>
<keyword evidence="1" id="KW-1133">Transmembrane helix</keyword>
<gene>
    <name evidence="3" type="ORF">NLI96_g6621</name>
</gene>
<accession>A0AAD5V5W8</accession>
<feature type="domain" description="DUF6535" evidence="2">
    <location>
        <begin position="61"/>
        <end position="114"/>
    </location>
</feature>
<dbReference type="AlphaFoldDB" id="A0AAD5V5W8"/>
<organism evidence="3 4">
    <name type="scientific">Meripilus lineatus</name>
    <dbReference type="NCBI Taxonomy" id="2056292"/>
    <lineage>
        <taxon>Eukaryota</taxon>
        <taxon>Fungi</taxon>
        <taxon>Dikarya</taxon>
        <taxon>Basidiomycota</taxon>
        <taxon>Agaricomycotina</taxon>
        <taxon>Agaricomycetes</taxon>
        <taxon>Polyporales</taxon>
        <taxon>Meripilaceae</taxon>
        <taxon>Meripilus</taxon>
    </lineage>
</organism>
<name>A0AAD5V5W8_9APHY</name>
<evidence type="ECO:0000256" key="1">
    <source>
        <dbReference type="SAM" id="Phobius"/>
    </source>
</evidence>
<dbReference type="EMBL" id="JANAWD010000248">
    <property type="protein sequence ID" value="KAJ3482965.1"/>
    <property type="molecule type" value="Genomic_DNA"/>
</dbReference>
<proteinExistence type="predicted"/>
<sequence>MLFSFGRMRKATFVELRKGEWEKPQFDKALEAIKTVSTDVTLKNTGGLTVAPNGTVKFDKSAAKHHNNICVLLIFAGLISAILTAIIIKAYRPLERDSADVSIQVLLQISQQLSGFAINPGLFNST</sequence>
<protein>
    <recommendedName>
        <fullName evidence="2">DUF6535 domain-containing protein</fullName>
    </recommendedName>
</protein>
<comment type="caution">
    <text evidence="3">The sequence shown here is derived from an EMBL/GenBank/DDBJ whole genome shotgun (WGS) entry which is preliminary data.</text>
</comment>
<keyword evidence="1" id="KW-0812">Transmembrane</keyword>
<dbReference type="Pfam" id="PF20153">
    <property type="entry name" value="DUF6535"/>
    <property type="match status" value="1"/>
</dbReference>
<evidence type="ECO:0000259" key="2">
    <source>
        <dbReference type="Pfam" id="PF20153"/>
    </source>
</evidence>
<evidence type="ECO:0000313" key="4">
    <source>
        <dbReference type="Proteomes" id="UP001212997"/>
    </source>
</evidence>
<reference evidence="3" key="1">
    <citation type="submission" date="2022-07" db="EMBL/GenBank/DDBJ databases">
        <title>Genome Sequence of Physisporinus lineatus.</title>
        <authorList>
            <person name="Buettner E."/>
        </authorList>
    </citation>
    <scope>NUCLEOTIDE SEQUENCE</scope>
    <source>
        <strain evidence="3">VT162</strain>
    </source>
</reference>
<keyword evidence="1" id="KW-0472">Membrane</keyword>